<evidence type="ECO:0000259" key="6">
    <source>
        <dbReference type="Pfam" id="PF13458"/>
    </source>
</evidence>
<evidence type="ECO:0000256" key="1">
    <source>
        <dbReference type="ARBA" id="ARBA00010062"/>
    </source>
</evidence>
<dbReference type="InterPro" id="IPR000709">
    <property type="entry name" value="Leu_Ile_Val-bd"/>
</dbReference>
<reference evidence="7 8" key="1">
    <citation type="journal article" date="2024" name="Front. Microbiol.">
        <title>Novel thermophilic genera Geochorda gen. nov. and Carboxydochorda gen. nov. from the deep terrestrial subsurface reveal the ecophysiological diversity in the class Limnochordia.</title>
        <authorList>
            <person name="Karnachuk O.V."/>
            <person name="Lukina A.P."/>
            <person name="Avakyan M.R."/>
            <person name="Kadnikov V.V."/>
            <person name="Begmatov S."/>
            <person name="Beletsky A.V."/>
            <person name="Vlasova K.G."/>
            <person name="Novikov A.A."/>
            <person name="Shcherbakova V.A."/>
            <person name="Mardanov A.V."/>
            <person name="Ravin N.V."/>
        </authorList>
    </citation>
    <scope>NUCLEOTIDE SEQUENCE [LARGE SCALE GENOMIC DNA]</scope>
    <source>
        <strain evidence="7 8">L945</strain>
    </source>
</reference>
<feature type="domain" description="Leucine-binding protein" evidence="6">
    <location>
        <begin position="28"/>
        <end position="369"/>
    </location>
</feature>
<dbReference type="EMBL" id="CP141615">
    <property type="protein sequence ID" value="WRP17844.1"/>
    <property type="molecule type" value="Genomic_DNA"/>
</dbReference>
<dbReference type="PANTHER" id="PTHR47151:SF2">
    <property type="entry name" value="AMINO ACID BINDING PROTEIN"/>
    <property type="match status" value="1"/>
</dbReference>
<evidence type="ECO:0000313" key="7">
    <source>
        <dbReference type="EMBL" id="WRP17844.1"/>
    </source>
</evidence>
<dbReference type="Gene3D" id="3.40.50.2300">
    <property type="match status" value="2"/>
</dbReference>
<dbReference type="Proteomes" id="UP001332192">
    <property type="component" value="Chromosome"/>
</dbReference>
<evidence type="ECO:0000256" key="4">
    <source>
        <dbReference type="ARBA" id="ARBA00022970"/>
    </source>
</evidence>
<dbReference type="InterPro" id="IPR028082">
    <property type="entry name" value="Peripla_BP_I"/>
</dbReference>
<gene>
    <name evidence="7" type="ORF">U7230_02190</name>
</gene>
<comment type="similarity">
    <text evidence="1">Belongs to the leucine-binding protein family.</text>
</comment>
<accession>A0ABZ1BYG1</accession>
<evidence type="ECO:0000256" key="5">
    <source>
        <dbReference type="SAM" id="SignalP"/>
    </source>
</evidence>
<name>A0ABZ1BYG1_9FIRM</name>
<dbReference type="InterPro" id="IPR028081">
    <property type="entry name" value="Leu-bd"/>
</dbReference>
<keyword evidence="8" id="KW-1185">Reference proteome</keyword>
<dbReference type="Pfam" id="PF13458">
    <property type="entry name" value="Peripla_BP_6"/>
    <property type="match status" value="1"/>
</dbReference>
<feature type="signal peptide" evidence="5">
    <location>
        <begin position="1"/>
        <end position="25"/>
    </location>
</feature>
<evidence type="ECO:0000313" key="8">
    <source>
        <dbReference type="Proteomes" id="UP001332192"/>
    </source>
</evidence>
<dbReference type="CDD" id="cd06342">
    <property type="entry name" value="PBP1_ABC_LIVBP-like"/>
    <property type="match status" value="1"/>
</dbReference>
<sequence length="380" mass="41222">MDRSLRVMFLAWVLLVVAAAPAALAAEPIRIGIQGPMSGQWAYEGDGFVKAITLLAEQINAKGGLLGRPIQIVTADDQSDPVQAAVAAQRLVSQGVVAVVGSYASSLTEPASTIYDEAGIVHITPSSTATRLSQKGYPRFFRTCFLDDRQGLFAADFITGTLKKKRVAIIHDNSTYASGLADWTRKYLDERGAQVVFYDAITPGERDFTATLTRVRAANPEVIWFTGYFPEGGLLVKQARSLGIKATFMAGNATNNPEFVRIAGVDAAKGSVIVTEPIPSDLPYPEARQFLADYQKKYGEEPASIWTLMAADAFRVIVEAIRQTKSTDPGQIATYLHRSLKDYPGITGPIQGFDQNGDRLGTIHKAYVVNEKGQIVPYQG</sequence>
<dbReference type="RefSeq" id="WP_324717114.1">
    <property type="nucleotide sequence ID" value="NZ_CP141615.1"/>
</dbReference>
<dbReference type="PANTHER" id="PTHR47151">
    <property type="entry name" value="LEU/ILE/VAL-BINDING ABC TRANSPORTER SUBUNIT"/>
    <property type="match status" value="1"/>
</dbReference>
<dbReference type="PRINTS" id="PR00337">
    <property type="entry name" value="LEUILEVALBP"/>
</dbReference>
<feature type="chain" id="PRO_5046960234" evidence="5">
    <location>
        <begin position="26"/>
        <end position="380"/>
    </location>
</feature>
<organism evidence="7 8">
    <name type="scientific">Carboxydichorda subterranea</name>
    <dbReference type="NCBI Taxonomy" id="3109565"/>
    <lineage>
        <taxon>Bacteria</taxon>
        <taxon>Bacillati</taxon>
        <taxon>Bacillota</taxon>
        <taxon>Limnochordia</taxon>
        <taxon>Limnochordales</taxon>
        <taxon>Geochordaceae</taxon>
        <taxon>Carboxydichorda</taxon>
    </lineage>
</organism>
<keyword evidence="3 5" id="KW-0732">Signal</keyword>
<evidence type="ECO:0000256" key="2">
    <source>
        <dbReference type="ARBA" id="ARBA00022448"/>
    </source>
</evidence>
<keyword evidence="2" id="KW-0813">Transport</keyword>
<protein>
    <submittedName>
        <fullName evidence="7">Branched-chain amino acid ABC transporter substrate-binding protein</fullName>
    </submittedName>
</protein>
<keyword evidence="4" id="KW-0029">Amino-acid transport</keyword>
<evidence type="ECO:0000256" key="3">
    <source>
        <dbReference type="ARBA" id="ARBA00022729"/>
    </source>
</evidence>
<proteinExistence type="inferred from homology"/>
<dbReference type="SUPFAM" id="SSF53822">
    <property type="entry name" value="Periplasmic binding protein-like I"/>
    <property type="match status" value="1"/>
</dbReference>